<dbReference type="SMART" id="SM00331">
    <property type="entry name" value="PP2C_SIG"/>
    <property type="match status" value="1"/>
</dbReference>
<reference evidence="3" key="2">
    <citation type="submission" date="2023-10" db="EMBL/GenBank/DDBJ databases">
        <authorList>
            <person name="Choi B."/>
        </authorList>
    </citation>
    <scope>NUCLEOTIDE SEQUENCE</scope>
    <source>
        <strain evidence="3">UMB0763</strain>
    </source>
</reference>
<dbReference type="InterPro" id="IPR036457">
    <property type="entry name" value="PPM-type-like_dom_sf"/>
</dbReference>
<keyword evidence="1" id="KW-0472">Membrane</keyword>
<name>A0AAF1BYS1_9CORY</name>
<dbReference type="SUPFAM" id="SSF81606">
    <property type="entry name" value="PP2C-like"/>
    <property type="match status" value="1"/>
</dbReference>
<dbReference type="InterPro" id="IPR001932">
    <property type="entry name" value="PPM-type_phosphatase-like_dom"/>
</dbReference>
<dbReference type="CDD" id="cd00143">
    <property type="entry name" value="PP2Cc"/>
    <property type="match status" value="1"/>
</dbReference>
<gene>
    <name evidence="3" type="ORF">CYJ47_11925</name>
</gene>
<dbReference type="AlphaFoldDB" id="A0AAF1BYS1"/>
<feature type="transmembrane region" description="Helical" evidence="1">
    <location>
        <begin position="294"/>
        <end position="315"/>
    </location>
</feature>
<sequence length="432" mass="45226">MYTFNYAARSDVGLVRGNNEDSAYAGTHLIALADGMGGHAAGEVASQLMIKHIMVLDKNPGDNDLLALLGAVAADGNESIHRHIAGHPETDGMGTTLTALLAGPEGVGMVHLGDSRGFMLRDGKLSQITHDDTYVQSLVDAGQLAPEEVSTHPDRSKLLKAYCGIPVEPLLKDLDLREGDRVLLCSDGLTDPVTASTIETTLSQGTPQEAADTLVELALRSGGPDNVTVVVADIAITDDEPERSPLVVGALDTEATYNPNPNTAAGRAALAGRAQPEVIPPAAEAQPEPKKRHATGWIIALVAVLVVALGGFVGWRAVTNNYYVAADGEAITIYNGVNIAGLSHVHQRPCLDESGNISLDDTGSCHQFTLSDLPEDARTSIAGLPDGSYDDALGQVRRLADSALPVCVTRTNQDKAGDGDLATPGVNCREVK</sequence>
<dbReference type="RefSeq" id="WP_016458693.1">
    <property type="nucleotide sequence ID" value="NZ_CAMIHY010000046.1"/>
</dbReference>
<dbReference type="Proteomes" id="UP000234560">
    <property type="component" value="Chromosome"/>
</dbReference>
<evidence type="ECO:0000259" key="2">
    <source>
        <dbReference type="PROSITE" id="PS51746"/>
    </source>
</evidence>
<evidence type="ECO:0000313" key="4">
    <source>
        <dbReference type="Proteomes" id="UP000234560"/>
    </source>
</evidence>
<dbReference type="PROSITE" id="PS51746">
    <property type="entry name" value="PPM_2"/>
    <property type="match status" value="1"/>
</dbReference>
<feature type="domain" description="PPM-type phosphatase" evidence="2">
    <location>
        <begin position="5"/>
        <end position="234"/>
    </location>
</feature>
<protein>
    <submittedName>
        <fullName evidence="3">Protein phosphatase 2C domain-containing protein</fullName>
    </submittedName>
</protein>
<organism evidence="3 4">
    <name type="scientific">Corynebacterium pyruviciproducens</name>
    <dbReference type="NCBI Taxonomy" id="598660"/>
    <lineage>
        <taxon>Bacteria</taxon>
        <taxon>Bacillati</taxon>
        <taxon>Actinomycetota</taxon>
        <taxon>Actinomycetes</taxon>
        <taxon>Mycobacteriales</taxon>
        <taxon>Corynebacteriaceae</taxon>
        <taxon>Corynebacterium</taxon>
    </lineage>
</organism>
<proteinExistence type="predicted"/>
<dbReference type="EMBL" id="CP136958">
    <property type="protein sequence ID" value="WOT01940.1"/>
    <property type="molecule type" value="Genomic_DNA"/>
</dbReference>
<dbReference type="Pfam" id="PF13672">
    <property type="entry name" value="PP2C_2"/>
    <property type="match status" value="1"/>
</dbReference>
<keyword evidence="1" id="KW-0812">Transmembrane</keyword>
<dbReference type="SMART" id="SM00332">
    <property type="entry name" value="PP2Cc"/>
    <property type="match status" value="1"/>
</dbReference>
<dbReference type="Gene3D" id="3.60.40.10">
    <property type="entry name" value="PPM-type phosphatase domain"/>
    <property type="match status" value="1"/>
</dbReference>
<reference evidence="3" key="1">
    <citation type="submission" date="2017-12" db="EMBL/GenBank/DDBJ databases">
        <authorList>
            <person name="Thomas-White K."/>
            <person name="Wolfe A.J."/>
        </authorList>
    </citation>
    <scope>NUCLEOTIDE SEQUENCE</scope>
    <source>
        <strain evidence="3">UMB0763</strain>
    </source>
</reference>
<evidence type="ECO:0000313" key="3">
    <source>
        <dbReference type="EMBL" id="WOT01940.1"/>
    </source>
</evidence>
<keyword evidence="1" id="KW-1133">Transmembrane helix</keyword>
<dbReference type="KEGG" id="cpyr:CYJ47_11925"/>
<accession>A0AAF1BYS1</accession>
<evidence type="ECO:0000256" key="1">
    <source>
        <dbReference type="SAM" id="Phobius"/>
    </source>
</evidence>